<evidence type="ECO:0000256" key="1">
    <source>
        <dbReference type="SAM" id="Coils"/>
    </source>
</evidence>
<dbReference type="Proteomes" id="UP000007110">
    <property type="component" value="Unassembled WGS sequence"/>
</dbReference>
<dbReference type="InterPro" id="IPR047153">
    <property type="entry name" value="TRIM45/56/19-like"/>
</dbReference>
<dbReference type="InParanoid" id="A0A7M7PBC4"/>
<sequence length="557" mass="63602">MASKFPGERDEMVKLHTRKGHDMTWSCDIHGEPIKFYCKEHKIPVCHPCATKEHCQKPCELDDIEGVILERRRQLDDKQQEIEEIKKQLKALDSKLDSTVTSARNHFQSVNDELKMAFEDKLNTVQEEENRSIRSIEQEADEEIQIINEKRDRRIKSCHEEAEQQQLTIKESQAKVESETKAISKVVAKKIEDLTSKNQHAISNMDNVDANIKRIKQDDKTLVNEAPQVLASLDDYISSIVHQDVSDCLDRIQREVQRVKFVEGKVGGEHYERIDGFIGKWELVKSIRIPSIVIEPGVSGLISDDEVCVRDVDNNATYVTNIRTEQTQKVIEGSSDVCITCAPIDNNVIVCGNRRRGYTGGSFDGDITLYDRQWKVIRDISIPRHSSPPYKYIEVHVDVDRDGMILAAQRHESNIYVINPDDGNIVKTITMQGKNVWGDIQALSSSGDIVVKTGQDVFTVISQSGEEKVIIHREWFLPWCRVDKLTDTLYITHWDTERNICAVDQVSYDGIAQAWKHLEYEKSDGYSPTKPCLVTPSGNLVACEGEQLFVYKKRFIV</sequence>
<dbReference type="GeneID" id="115927415"/>
<dbReference type="PANTHER" id="PTHR25462:SF296">
    <property type="entry name" value="MEIOTIC P26, ISOFORM F"/>
    <property type="match status" value="1"/>
</dbReference>
<dbReference type="SUPFAM" id="SSF69322">
    <property type="entry name" value="Tricorn protease domain 2"/>
    <property type="match status" value="1"/>
</dbReference>
<reference evidence="3" key="1">
    <citation type="submission" date="2015-02" db="EMBL/GenBank/DDBJ databases">
        <title>Genome sequencing for Strongylocentrotus purpuratus.</title>
        <authorList>
            <person name="Murali S."/>
            <person name="Liu Y."/>
            <person name="Vee V."/>
            <person name="English A."/>
            <person name="Wang M."/>
            <person name="Skinner E."/>
            <person name="Han Y."/>
            <person name="Muzny D.M."/>
            <person name="Worley K.C."/>
            <person name="Gibbs R.A."/>
        </authorList>
    </citation>
    <scope>NUCLEOTIDE SEQUENCE</scope>
</reference>
<name>A0A7M7PBC4_STRPU</name>
<evidence type="ECO:0000313" key="2">
    <source>
        <dbReference type="EnsemblMetazoa" id="XP_030849135"/>
    </source>
</evidence>
<dbReference type="InterPro" id="IPR015943">
    <property type="entry name" value="WD40/YVTN_repeat-like_dom_sf"/>
</dbReference>
<organism evidence="2 3">
    <name type="scientific">Strongylocentrotus purpuratus</name>
    <name type="common">Purple sea urchin</name>
    <dbReference type="NCBI Taxonomy" id="7668"/>
    <lineage>
        <taxon>Eukaryota</taxon>
        <taxon>Metazoa</taxon>
        <taxon>Echinodermata</taxon>
        <taxon>Eleutherozoa</taxon>
        <taxon>Echinozoa</taxon>
        <taxon>Echinoidea</taxon>
        <taxon>Euechinoidea</taxon>
        <taxon>Echinacea</taxon>
        <taxon>Camarodonta</taxon>
        <taxon>Echinidea</taxon>
        <taxon>Strongylocentrotidae</taxon>
        <taxon>Strongylocentrotus</taxon>
    </lineage>
</organism>
<protein>
    <submittedName>
        <fullName evidence="2">Uncharacterized protein</fullName>
    </submittedName>
</protein>
<dbReference type="OrthoDB" id="9989938at2759"/>
<dbReference type="KEGG" id="spu:115927415"/>
<accession>A0A7M7PBC4</accession>
<dbReference type="Gene3D" id="3.30.160.60">
    <property type="entry name" value="Classic Zinc Finger"/>
    <property type="match status" value="1"/>
</dbReference>
<dbReference type="Gene3D" id="2.130.10.10">
    <property type="entry name" value="YVTN repeat-like/Quinoprotein amine dehydrogenase"/>
    <property type="match status" value="1"/>
</dbReference>
<proteinExistence type="predicted"/>
<reference evidence="2" key="2">
    <citation type="submission" date="2021-01" db="UniProtKB">
        <authorList>
            <consortium name="EnsemblMetazoa"/>
        </authorList>
    </citation>
    <scope>IDENTIFICATION</scope>
</reference>
<dbReference type="SUPFAM" id="SSF57845">
    <property type="entry name" value="B-box zinc-binding domain"/>
    <property type="match status" value="1"/>
</dbReference>
<dbReference type="AlphaFoldDB" id="A0A7M7PBC4"/>
<dbReference type="CDD" id="cd19776">
    <property type="entry name" value="Bbox2_TRIM25_C-IV"/>
    <property type="match status" value="1"/>
</dbReference>
<evidence type="ECO:0000313" key="3">
    <source>
        <dbReference type="Proteomes" id="UP000007110"/>
    </source>
</evidence>
<dbReference type="OMA" id="EHYERID"/>
<dbReference type="PANTHER" id="PTHR25462">
    <property type="entry name" value="BONUS, ISOFORM C-RELATED"/>
    <property type="match status" value="1"/>
</dbReference>
<feature type="coiled-coil region" evidence="1">
    <location>
        <begin position="68"/>
        <end position="153"/>
    </location>
</feature>
<keyword evidence="1" id="KW-0175">Coiled coil</keyword>
<dbReference type="EnsemblMetazoa" id="XM_030993275">
    <property type="protein sequence ID" value="XP_030849135"/>
    <property type="gene ID" value="LOC115927415"/>
</dbReference>
<keyword evidence="3" id="KW-1185">Reference proteome</keyword>
<dbReference type="RefSeq" id="XP_030849135.1">
    <property type="nucleotide sequence ID" value="XM_030993275.1"/>
</dbReference>